<protein>
    <submittedName>
        <fullName evidence="1">Uncharacterized protein</fullName>
    </submittedName>
</protein>
<organism evidence="1 2">
    <name type="scientific">Mycoplasmopsis gallinacea</name>
    <dbReference type="NCBI Taxonomy" id="29556"/>
    <lineage>
        <taxon>Bacteria</taxon>
        <taxon>Bacillati</taxon>
        <taxon>Mycoplasmatota</taxon>
        <taxon>Mycoplasmoidales</taxon>
        <taxon>Metamycoplasmataceae</taxon>
        <taxon>Mycoplasmopsis</taxon>
    </lineage>
</organism>
<gene>
    <name evidence="1" type="ORF">NCTC10183_00661</name>
</gene>
<dbReference type="Proteomes" id="UP000290568">
    <property type="component" value="Chromosome"/>
</dbReference>
<dbReference type="RefSeq" id="WP_129620489.1">
    <property type="nucleotide sequence ID" value="NZ_LR214950.1"/>
</dbReference>
<dbReference type="AlphaFoldDB" id="A0A449A3P6"/>
<keyword evidence="2" id="KW-1185">Reference proteome</keyword>
<evidence type="ECO:0000313" key="2">
    <source>
        <dbReference type="Proteomes" id="UP000290568"/>
    </source>
</evidence>
<evidence type="ECO:0000313" key="1">
    <source>
        <dbReference type="EMBL" id="VEU58871.1"/>
    </source>
</evidence>
<reference evidence="1 2" key="1">
    <citation type="submission" date="2019-01" db="EMBL/GenBank/DDBJ databases">
        <authorList>
            <consortium name="Pathogen Informatics"/>
        </authorList>
    </citation>
    <scope>NUCLEOTIDE SEQUENCE [LARGE SCALE GENOMIC DNA]</scope>
    <source>
        <strain evidence="1 2">NCTC10183</strain>
    </source>
</reference>
<dbReference type="EMBL" id="LR214950">
    <property type="protein sequence ID" value="VEU58871.1"/>
    <property type="molecule type" value="Genomic_DNA"/>
</dbReference>
<accession>A0A449A3P6</accession>
<sequence>MYKYFVITKLIPNGEMVYVVQENLENGEIQEIEIEKREVLEKINSHAIEIIKRIDFCPIILRDKEAILKLIFSKVKYTNFEIEVVNPNLELMNRFLNIINIFPEEYSEELSNLTTSLMAEYVYKKVNNNALDYIGFKYEKFQKLIPVLKENKHKILYKFNNYVFSRLGNLCDNQKIYLDFAEGYVDSEVLNSKKRFTYVVPIFYVHQNFPLWVDFLPGLDYKYQGVIPSIEKFLENYPDYRHFSIPKNLWINRTQEHLKEQNVKLESHFIFDPFSEDFRYTKVIINELLTKKVSIEELDLLMVLIYINFIITKLVYNAFDVISDMQDFEIKNFEKDVPKIVAAFHYEYKKIDGTLIENQIIKNNKTKTDLFPEKLFETVMDLIIENQIRNKEQ</sequence>
<proteinExistence type="predicted"/>
<name>A0A449A3P6_9BACT</name>
<dbReference type="STRING" id="29556.VO56_01330"/>